<dbReference type="Gene3D" id="1.10.10.60">
    <property type="entry name" value="Homeodomain-like"/>
    <property type="match status" value="1"/>
</dbReference>
<protein>
    <submittedName>
        <fullName evidence="5">Helix-turn-helix transcriptional regulator</fullName>
    </submittedName>
</protein>
<dbReference type="PROSITE" id="PS00041">
    <property type="entry name" value="HTH_ARAC_FAMILY_1"/>
    <property type="match status" value="1"/>
</dbReference>
<dbReference type="InterPro" id="IPR018062">
    <property type="entry name" value="HTH_AraC-typ_CS"/>
</dbReference>
<evidence type="ECO:0000256" key="3">
    <source>
        <dbReference type="ARBA" id="ARBA00023163"/>
    </source>
</evidence>
<keyword evidence="6" id="KW-1185">Reference proteome</keyword>
<dbReference type="EMBL" id="JAWJEJ010000001">
    <property type="protein sequence ID" value="MDV3456831.1"/>
    <property type="molecule type" value="Genomic_DNA"/>
</dbReference>
<accession>A0ABU3Y609</accession>
<dbReference type="InterPro" id="IPR009057">
    <property type="entry name" value="Homeodomain-like_sf"/>
</dbReference>
<feature type="domain" description="HTH araC/xylS-type" evidence="4">
    <location>
        <begin position="92"/>
        <end position="191"/>
    </location>
</feature>
<dbReference type="SMART" id="SM00342">
    <property type="entry name" value="HTH_ARAC"/>
    <property type="match status" value="1"/>
</dbReference>
<gene>
    <name evidence="5" type="ORF">RZN05_07545</name>
</gene>
<dbReference type="Pfam" id="PF12833">
    <property type="entry name" value="HTH_18"/>
    <property type="match status" value="1"/>
</dbReference>
<evidence type="ECO:0000259" key="4">
    <source>
        <dbReference type="PROSITE" id="PS01124"/>
    </source>
</evidence>
<evidence type="ECO:0000256" key="1">
    <source>
        <dbReference type="ARBA" id="ARBA00023015"/>
    </source>
</evidence>
<comment type="caution">
    <text evidence="5">The sequence shown here is derived from an EMBL/GenBank/DDBJ whole genome shotgun (WGS) entry which is preliminary data.</text>
</comment>
<sequence>MLVYNPPKTQHRDRFATTGGRFLSIDLPPGSEPATIANAVVLDRGEARSAAMRVAAVMLSGASDLALQDAFLGVSASLEGAGDENRTLPSWLRVAVEALADLANEAELRVHDLAQLTGVHPVHLARVFRRHLGCSPGEVIRRTRVERAAAALSTGHSLAGLAAEHGFSDHAHLTRCFRAAYGVPPAAFRAAFD</sequence>
<dbReference type="RefSeq" id="WP_317225999.1">
    <property type="nucleotide sequence ID" value="NZ_JAWJEJ010000001.1"/>
</dbReference>
<reference evidence="5 6" key="1">
    <citation type="submission" date="2023-10" db="EMBL/GenBank/DDBJ databases">
        <title>Sphingomonas sp. HF-S4 16S ribosomal RNA gene Genome sequencing and assembly.</title>
        <authorList>
            <person name="Lee H."/>
        </authorList>
    </citation>
    <scope>NUCLEOTIDE SEQUENCE [LARGE SCALE GENOMIC DNA]</scope>
    <source>
        <strain evidence="5 6">HF-S4</strain>
    </source>
</reference>
<organism evidence="5 6">
    <name type="scientific">Sphingomonas agrestis</name>
    <dbReference type="NCBI Taxonomy" id="3080540"/>
    <lineage>
        <taxon>Bacteria</taxon>
        <taxon>Pseudomonadati</taxon>
        <taxon>Pseudomonadota</taxon>
        <taxon>Alphaproteobacteria</taxon>
        <taxon>Sphingomonadales</taxon>
        <taxon>Sphingomonadaceae</taxon>
        <taxon>Sphingomonas</taxon>
    </lineage>
</organism>
<dbReference type="PANTHER" id="PTHR46796">
    <property type="entry name" value="HTH-TYPE TRANSCRIPTIONAL ACTIVATOR RHAS-RELATED"/>
    <property type="match status" value="1"/>
</dbReference>
<name>A0ABU3Y609_9SPHN</name>
<evidence type="ECO:0000256" key="2">
    <source>
        <dbReference type="ARBA" id="ARBA00023125"/>
    </source>
</evidence>
<dbReference type="Proteomes" id="UP001273531">
    <property type="component" value="Unassembled WGS sequence"/>
</dbReference>
<keyword evidence="1" id="KW-0805">Transcription regulation</keyword>
<evidence type="ECO:0000313" key="6">
    <source>
        <dbReference type="Proteomes" id="UP001273531"/>
    </source>
</evidence>
<keyword evidence="3" id="KW-0804">Transcription</keyword>
<dbReference type="InterPro" id="IPR018060">
    <property type="entry name" value="HTH_AraC"/>
</dbReference>
<evidence type="ECO:0000313" key="5">
    <source>
        <dbReference type="EMBL" id="MDV3456831.1"/>
    </source>
</evidence>
<keyword evidence="2" id="KW-0238">DNA-binding</keyword>
<dbReference type="SUPFAM" id="SSF46689">
    <property type="entry name" value="Homeodomain-like"/>
    <property type="match status" value="2"/>
</dbReference>
<proteinExistence type="predicted"/>
<dbReference type="PROSITE" id="PS01124">
    <property type="entry name" value="HTH_ARAC_FAMILY_2"/>
    <property type="match status" value="1"/>
</dbReference>
<dbReference type="InterPro" id="IPR050204">
    <property type="entry name" value="AraC_XylS_family_regulators"/>
</dbReference>